<feature type="transmembrane region" description="Helical" evidence="1">
    <location>
        <begin position="14"/>
        <end position="39"/>
    </location>
</feature>
<keyword evidence="1" id="KW-0472">Membrane</keyword>
<protein>
    <submittedName>
        <fullName evidence="2">Uncharacterized protein</fullName>
    </submittedName>
</protein>
<proteinExistence type="predicted"/>
<keyword evidence="1" id="KW-1133">Transmembrane helix</keyword>
<sequence length="53" mass="6277">MLGLTLVRGWFPSLFYIGNLCLLFSIMSINCMTPLRLYYVEAMSHLYKQFHNE</sequence>
<accession>A0A8S5LFY9</accession>
<evidence type="ECO:0000313" key="2">
    <source>
        <dbReference type="EMBL" id="DAD68870.1"/>
    </source>
</evidence>
<keyword evidence="1" id="KW-0812">Transmembrane</keyword>
<reference evidence="2" key="1">
    <citation type="journal article" date="2021" name="Proc. Natl. Acad. Sci. U.S.A.">
        <title>A Catalog of Tens of Thousands of Viruses from Human Metagenomes Reveals Hidden Associations with Chronic Diseases.</title>
        <authorList>
            <person name="Tisza M.J."/>
            <person name="Buck C.B."/>
        </authorList>
    </citation>
    <scope>NUCLEOTIDE SEQUENCE</scope>
    <source>
        <strain evidence="2">Ctbrg2</strain>
    </source>
</reference>
<name>A0A8S5LFY9_9CAUD</name>
<evidence type="ECO:0000256" key="1">
    <source>
        <dbReference type="SAM" id="Phobius"/>
    </source>
</evidence>
<dbReference type="EMBL" id="BK014711">
    <property type="protein sequence ID" value="DAD68870.1"/>
    <property type="molecule type" value="Genomic_DNA"/>
</dbReference>
<organism evidence="2">
    <name type="scientific">Siphoviridae sp. ctbrg2</name>
    <dbReference type="NCBI Taxonomy" id="2823589"/>
    <lineage>
        <taxon>Viruses</taxon>
        <taxon>Duplodnaviria</taxon>
        <taxon>Heunggongvirae</taxon>
        <taxon>Uroviricota</taxon>
        <taxon>Caudoviricetes</taxon>
    </lineage>
</organism>